<name>A0A6J5CI80_9BURK</name>
<sequence>MRFWEASIETFIDGCDPIAHTANAIDVMA</sequence>
<keyword evidence="2" id="KW-1185">Reference proteome</keyword>
<dbReference type="AlphaFoldDB" id="A0A6J5CI80"/>
<reference evidence="1 2" key="1">
    <citation type="submission" date="2020-04" db="EMBL/GenBank/DDBJ databases">
        <authorList>
            <person name="De Canck E."/>
        </authorList>
    </citation>
    <scope>NUCLEOTIDE SEQUENCE [LARGE SCALE GENOMIC DNA]</scope>
    <source>
        <strain evidence="1 2">LMG 24238</strain>
    </source>
</reference>
<proteinExistence type="predicted"/>
<evidence type="ECO:0000313" key="2">
    <source>
        <dbReference type="Proteomes" id="UP000494255"/>
    </source>
</evidence>
<gene>
    <name evidence="1" type="ORF">LMG24238_06236</name>
</gene>
<accession>A0A6J5CI80</accession>
<dbReference type="EMBL" id="CADIKC010000011">
    <property type="protein sequence ID" value="CAB3736504.1"/>
    <property type="molecule type" value="Genomic_DNA"/>
</dbReference>
<protein>
    <submittedName>
        <fullName evidence="1">Uncharacterized protein</fullName>
    </submittedName>
</protein>
<organism evidence="1 2">
    <name type="scientific">Paraburkholderia sediminicola</name>
    <dbReference type="NCBI Taxonomy" id="458836"/>
    <lineage>
        <taxon>Bacteria</taxon>
        <taxon>Pseudomonadati</taxon>
        <taxon>Pseudomonadota</taxon>
        <taxon>Betaproteobacteria</taxon>
        <taxon>Burkholderiales</taxon>
        <taxon>Burkholderiaceae</taxon>
        <taxon>Paraburkholderia</taxon>
    </lineage>
</organism>
<dbReference type="Proteomes" id="UP000494255">
    <property type="component" value="Unassembled WGS sequence"/>
</dbReference>
<evidence type="ECO:0000313" key="1">
    <source>
        <dbReference type="EMBL" id="CAB3736504.1"/>
    </source>
</evidence>